<dbReference type="InterPro" id="IPR016032">
    <property type="entry name" value="Sig_transdc_resp-reg_C-effctor"/>
</dbReference>
<dbReference type="InterPro" id="IPR041664">
    <property type="entry name" value="AAA_16"/>
</dbReference>
<dbReference type="PRINTS" id="PR00038">
    <property type="entry name" value="HTHLUXR"/>
</dbReference>
<reference evidence="4 5" key="1">
    <citation type="submission" date="2019-06" db="EMBL/GenBank/DDBJ databases">
        <title>Sequencing the genomes of 1000 actinobacteria strains.</title>
        <authorList>
            <person name="Klenk H.-P."/>
        </authorList>
    </citation>
    <scope>NUCLEOTIDE SEQUENCE [LARGE SCALE GENOMIC DNA]</scope>
    <source>
        <strain evidence="4 5">DSM 102200</strain>
    </source>
</reference>
<keyword evidence="5" id="KW-1185">Reference proteome</keyword>
<accession>A0A543CHW4</accession>
<dbReference type="Gene3D" id="3.40.50.300">
    <property type="entry name" value="P-loop containing nucleotide triphosphate hydrolases"/>
    <property type="match status" value="1"/>
</dbReference>
<dbReference type="Proteomes" id="UP000316096">
    <property type="component" value="Unassembled WGS sequence"/>
</dbReference>
<dbReference type="SUPFAM" id="SSF52540">
    <property type="entry name" value="P-loop containing nucleoside triphosphate hydrolases"/>
    <property type="match status" value="1"/>
</dbReference>
<dbReference type="InterPro" id="IPR000792">
    <property type="entry name" value="Tscrpt_reg_LuxR_C"/>
</dbReference>
<evidence type="ECO:0000256" key="1">
    <source>
        <dbReference type="ARBA" id="ARBA00022741"/>
    </source>
</evidence>
<sequence>MHDGDAVRLFCQTWKVDIVGSPDMFVGREHEMTVLRGKIAAVREGRGGIILVSGPAGIGKSRLVEEAVADAPGVVRGRCVADDGAPPLWPWLRILRRIRADLLPTELTGTATGVTAMDASESAGERFRLLAGLTDALLAAAEDFQGLVVVIEDLHDADEVSLALLRQVAIEAAHSWLLVIATHRDAATRQATDFVRTLVDLAHSGAASGVALTPFAVSQVARYLTAVPGGVALASLVHQRTGGLPLLVSAMARLLRKTDAARDSRGRLPTLPPADLRLIVAGMLAGLDPEARETVAAAAALGEGIDLGLLADVTDLFPAAVAGHLAALAQAGLLTVTGDAPPRYRFTHALVREGVVAESARVAATLHRRAALALERRVGADPAHAARIAAHWQRATEDDNDTKALRATVRWTRAAAAYALSALSPEEAASLLGQALETLDRTGGAGHVERAELLIELATAEYVASRIPECTGHCWDAADAADAAGRPDLLIAAALVLRGVADPAAAIRTAALCDRALSALEAAGDVTGADRDGGVISSVVARARLLARKACLEAESIRSADGASASAEALRLAEACGDRTALVDAVRARVGTLGRPEDVNERLRLGDLAISAGMSPAECMITVLGHTWRLDAAYQLANLSAVDDEVARLGELRAALYHPHAHWYHLRVLAARAALGGRFDSARSHSLEARQVATRMGDPFAVSVSGCFATVLALMRGDPREIPEGYPASLAPIVRIPVVGATHALCLYLTGETDEAFAEYEHLRLLLREPISEVRGMVMLQLLTELVEAFDDSEAAAWAHADWLPWAATAGLPGDSITFSFGSCARGVGRMAAIMGRLDEAIDALRTAVDVNLRLDARPWLTHTWLTLADVLRRRAGPGDHAEAAGLATRAAAEARRLDLPGPLARAHRSLIDIETRRRADDPLTTREREVAALVAKALSNRQIAERLVLSERTIESHVRNTLTKLGLNNRTELAAHLLGEQRREHPPGK</sequence>
<dbReference type="Pfam" id="PF13191">
    <property type="entry name" value="AAA_16"/>
    <property type="match status" value="1"/>
</dbReference>
<dbReference type="InterPro" id="IPR036388">
    <property type="entry name" value="WH-like_DNA-bd_sf"/>
</dbReference>
<dbReference type="CDD" id="cd06170">
    <property type="entry name" value="LuxR_C_like"/>
    <property type="match status" value="1"/>
</dbReference>
<dbReference type="GO" id="GO:0006355">
    <property type="term" value="P:regulation of DNA-templated transcription"/>
    <property type="evidence" value="ECO:0007669"/>
    <property type="project" value="InterPro"/>
</dbReference>
<proteinExistence type="predicted"/>
<keyword evidence="1" id="KW-0547">Nucleotide-binding</keyword>
<dbReference type="Gene3D" id="1.10.10.10">
    <property type="entry name" value="Winged helix-like DNA-binding domain superfamily/Winged helix DNA-binding domain"/>
    <property type="match status" value="1"/>
</dbReference>
<evidence type="ECO:0000259" key="3">
    <source>
        <dbReference type="PROSITE" id="PS50043"/>
    </source>
</evidence>
<dbReference type="GO" id="GO:0003677">
    <property type="term" value="F:DNA binding"/>
    <property type="evidence" value="ECO:0007669"/>
    <property type="project" value="InterPro"/>
</dbReference>
<feature type="domain" description="HTH luxR-type" evidence="3">
    <location>
        <begin position="917"/>
        <end position="982"/>
    </location>
</feature>
<name>A0A543CHW4_9ACTN</name>
<dbReference type="PROSITE" id="PS50043">
    <property type="entry name" value="HTH_LUXR_2"/>
    <property type="match status" value="1"/>
</dbReference>
<dbReference type="GO" id="GO:0004016">
    <property type="term" value="F:adenylate cyclase activity"/>
    <property type="evidence" value="ECO:0007669"/>
    <property type="project" value="TreeGrafter"/>
</dbReference>
<protein>
    <submittedName>
        <fullName evidence="4">Regulatory LuxR family protein</fullName>
    </submittedName>
</protein>
<dbReference type="EMBL" id="VFOZ01000001">
    <property type="protein sequence ID" value="TQL96678.1"/>
    <property type="molecule type" value="Genomic_DNA"/>
</dbReference>
<dbReference type="Pfam" id="PF00196">
    <property type="entry name" value="GerE"/>
    <property type="match status" value="1"/>
</dbReference>
<evidence type="ECO:0000313" key="5">
    <source>
        <dbReference type="Proteomes" id="UP000316096"/>
    </source>
</evidence>
<dbReference type="SUPFAM" id="SSF46894">
    <property type="entry name" value="C-terminal effector domain of the bipartite response regulators"/>
    <property type="match status" value="1"/>
</dbReference>
<keyword evidence="2" id="KW-0067">ATP-binding</keyword>
<dbReference type="SMART" id="SM00421">
    <property type="entry name" value="HTH_LUXR"/>
    <property type="match status" value="1"/>
</dbReference>
<dbReference type="GO" id="GO:0005737">
    <property type="term" value="C:cytoplasm"/>
    <property type="evidence" value="ECO:0007669"/>
    <property type="project" value="TreeGrafter"/>
</dbReference>
<dbReference type="AlphaFoldDB" id="A0A543CHW4"/>
<dbReference type="GO" id="GO:0005524">
    <property type="term" value="F:ATP binding"/>
    <property type="evidence" value="ECO:0007669"/>
    <property type="project" value="UniProtKB-KW"/>
</dbReference>
<dbReference type="InterPro" id="IPR027417">
    <property type="entry name" value="P-loop_NTPase"/>
</dbReference>
<dbReference type="PANTHER" id="PTHR16305:SF28">
    <property type="entry name" value="GUANYLATE CYCLASE DOMAIN-CONTAINING PROTEIN"/>
    <property type="match status" value="1"/>
</dbReference>
<evidence type="ECO:0000256" key="2">
    <source>
        <dbReference type="ARBA" id="ARBA00022840"/>
    </source>
</evidence>
<dbReference type="PANTHER" id="PTHR16305">
    <property type="entry name" value="TESTICULAR SOLUBLE ADENYLYL CYCLASE"/>
    <property type="match status" value="1"/>
</dbReference>
<evidence type="ECO:0000313" key="4">
    <source>
        <dbReference type="EMBL" id="TQL96678.1"/>
    </source>
</evidence>
<comment type="caution">
    <text evidence="4">The sequence shown here is derived from an EMBL/GenBank/DDBJ whole genome shotgun (WGS) entry which is preliminary data.</text>
</comment>
<organism evidence="4 5">
    <name type="scientific">Actinoallomurus bryophytorum</name>
    <dbReference type="NCBI Taxonomy" id="1490222"/>
    <lineage>
        <taxon>Bacteria</taxon>
        <taxon>Bacillati</taxon>
        <taxon>Actinomycetota</taxon>
        <taxon>Actinomycetes</taxon>
        <taxon>Streptosporangiales</taxon>
        <taxon>Thermomonosporaceae</taxon>
        <taxon>Actinoallomurus</taxon>
    </lineage>
</organism>
<gene>
    <name evidence="4" type="ORF">FB559_2225</name>
</gene>